<dbReference type="CDD" id="cd02440">
    <property type="entry name" value="AdoMet_MTases"/>
    <property type="match status" value="1"/>
</dbReference>
<dbReference type="EMBL" id="JADKNH010000003">
    <property type="protein sequence ID" value="MBF4692816.1"/>
    <property type="molecule type" value="Genomic_DNA"/>
</dbReference>
<accession>A0ABR9ZQT9</accession>
<sequence length="249" mass="29068">MTSYGAFASVYDLMQYDVDYAFWSDKLIEKIERFKKNSRSGLELACGTGTLAIELSKRGFLMEGLDISDEMLSIAQHKSSQSRQKVRFFCQDMITFQTKKAYDFIFSMCDGINYILDNDDLNSTFCTVNNHLKASGLFIFDISSHYKLSKVIGDRTFAETFEETAYIWENQYDQESDLLEFELTLFNKVGAAYERHEEFHTQRAYHVNEIELLCEPYFEILEIVDGDTFENVKNTSQRICFICRKKETK</sequence>
<dbReference type="GO" id="GO:0008168">
    <property type="term" value="F:methyltransferase activity"/>
    <property type="evidence" value="ECO:0007669"/>
    <property type="project" value="UniProtKB-KW"/>
</dbReference>
<keyword evidence="1" id="KW-0808">Transferase</keyword>
<dbReference type="Pfam" id="PF13649">
    <property type="entry name" value="Methyltransf_25"/>
    <property type="match status" value="1"/>
</dbReference>
<name>A0ABR9ZQT9_9FIRM</name>
<dbReference type="RefSeq" id="WP_194701052.1">
    <property type="nucleotide sequence ID" value="NZ_JADKNH010000003.1"/>
</dbReference>
<reference evidence="3 4" key="1">
    <citation type="submission" date="2020-11" db="EMBL/GenBank/DDBJ databases">
        <title>Fusibacter basophilias sp. nov.</title>
        <authorList>
            <person name="Qiu D."/>
        </authorList>
    </citation>
    <scope>NUCLEOTIDE SEQUENCE [LARGE SCALE GENOMIC DNA]</scope>
    <source>
        <strain evidence="3 4">Q10-2</strain>
    </source>
</reference>
<keyword evidence="3" id="KW-0489">Methyltransferase</keyword>
<dbReference type="Gene3D" id="2.20.25.110">
    <property type="entry name" value="S-adenosyl-L-methionine-dependent methyltransferases"/>
    <property type="match status" value="1"/>
</dbReference>
<comment type="caution">
    <text evidence="3">The sequence shown here is derived from an EMBL/GenBank/DDBJ whole genome shotgun (WGS) entry which is preliminary data.</text>
</comment>
<feature type="domain" description="Methyltransferase" evidence="2">
    <location>
        <begin position="42"/>
        <end position="136"/>
    </location>
</feature>
<evidence type="ECO:0000313" key="4">
    <source>
        <dbReference type="Proteomes" id="UP000614200"/>
    </source>
</evidence>
<protein>
    <submittedName>
        <fullName evidence="3">Class I SAM-dependent methyltransferase</fullName>
    </submittedName>
</protein>
<dbReference type="SUPFAM" id="SSF53335">
    <property type="entry name" value="S-adenosyl-L-methionine-dependent methyltransferases"/>
    <property type="match status" value="1"/>
</dbReference>
<evidence type="ECO:0000313" key="3">
    <source>
        <dbReference type="EMBL" id="MBF4692816.1"/>
    </source>
</evidence>
<dbReference type="Gene3D" id="3.40.50.150">
    <property type="entry name" value="Vaccinia Virus protein VP39"/>
    <property type="match status" value="1"/>
</dbReference>
<keyword evidence="4" id="KW-1185">Reference proteome</keyword>
<evidence type="ECO:0000259" key="2">
    <source>
        <dbReference type="Pfam" id="PF13649"/>
    </source>
</evidence>
<organism evidence="3 4">
    <name type="scientific">Fusibacter ferrireducens</name>
    <dbReference type="NCBI Taxonomy" id="2785058"/>
    <lineage>
        <taxon>Bacteria</taxon>
        <taxon>Bacillati</taxon>
        <taxon>Bacillota</taxon>
        <taxon>Clostridia</taxon>
        <taxon>Eubacteriales</taxon>
        <taxon>Eubacteriales Family XII. Incertae Sedis</taxon>
        <taxon>Fusibacter</taxon>
    </lineage>
</organism>
<dbReference type="GO" id="GO:0032259">
    <property type="term" value="P:methylation"/>
    <property type="evidence" value="ECO:0007669"/>
    <property type="project" value="UniProtKB-KW"/>
</dbReference>
<dbReference type="InterPro" id="IPR029063">
    <property type="entry name" value="SAM-dependent_MTases_sf"/>
</dbReference>
<gene>
    <name evidence="3" type="ORF">ISU02_06780</name>
</gene>
<dbReference type="Proteomes" id="UP000614200">
    <property type="component" value="Unassembled WGS sequence"/>
</dbReference>
<dbReference type="InterPro" id="IPR041698">
    <property type="entry name" value="Methyltransf_25"/>
</dbReference>
<evidence type="ECO:0000256" key="1">
    <source>
        <dbReference type="ARBA" id="ARBA00022679"/>
    </source>
</evidence>
<proteinExistence type="predicted"/>
<dbReference type="PANTHER" id="PTHR43861">
    <property type="entry name" value="TRANS-ACONITATE 2-METHYLTRANSFERASE-RELATED"/>
    <property type="match status" value="1"/>
</dbReference>